<name>A0A9D4D4T4_DREPO</name>
<dbReference type="PROSITE" id="PS50297">
    <property type="entry name" value="ANK_REP_REGION"/>
    <property type="match status" value="1"/>
</dbReference>
<dbReference type="GO" id="GO:2000781">
    <property type="term" value="P:positive regulation of double-strand break repair"/>
    <property type="evidence" value="ECO:0007669"/>
    <property type="project" value="InterPro"/>
</dbReference>
<dbReference type="Gene3D" id="1.25.40.20">
    <property type="entry name" value="Ankyrin repeat-containing domain"/>
    <property type="match status" value="1"/>
</dbReference>
<comment type="caution">
    <text evidence="2">The sequence shown here is derived from an EMBL/GenBank/DDBJ whole genome shotgun (WGS) entry which is preliminary data.</text>
</comment>
<dbReference type="Pfam" id="PF12796">
    <property type="entry name" value="Ank_2"/>
    <property type="match status" value="1"/>
</dbReference>
<dbReference type="SUPFAM" id="SSF48403">
    <property type="entry name" value="Ankyrin repeat"/>
    <property type="match status" value="1"/>
</dbReference>
<dbReference type="Proteomes" id="UP000828390">
    <property type="component" value="Unassembled WGS sequence"/>
</dbReference>
<evidence type="ECO:0000313" key="2">
    <source>
        <dbReference type="EMBL" id="KAH3738752.1"/>
    </source>
</evidence>
<sequence length="82" mass="9306">MLLILFQLNEKTNIKTKYCSICFVTTALRKVDLFAVNDEGITSLHDAARKNHVEACRLLLQHGGNKLLRALNIWKQTPLDIA</sequence>
<dbReference type="InterPro" id="IPR042479">
    <property type="entry name" value="Slf1"/>
</dbReference>
<reference evidence="2" key="2">
    <citation type="submission" date="2020-11" db="EMBL/GenBank/DDBJ databases">
        <authorList>
            <person name="McCartney M.A."/>
            <person name="Auch B."/>
            <person name="Kono T."/>
            <person name="Mallez S."/>
            <person name="Becker A."/>
            <person name="Gohl D.M."/>
            <person name="Silverstein K.A.T."/>
            <person name="Koren S."/>
            <person name="Bechman K.B."/>
            <person name="Herman A."/>
            <person name="Abrahante J.E."/>
            <person name="Garbe J."/>
        </authorList>
    </citation>
    <scope>NUCLEOTIDE SEQUENCE</scope>
    <source>
        <strain evidence="2">Duluth1</strain>
        <tissue evidence="2">Whole animal</tissue>
    </source>
</reference>
<dbReference type="PROSITE" id="PS50088">
    <property type="entry name" value="ANK_REPEAT"/>
    <property type="match status" value="1"/>
</dbReference>
<accession>A0A9D4D4T4</accession>
<organism evidence="2 3">
    <name type="scientific">Dreissena polymorpha</name>
    <name type="common">Zebra mussel</name>
    <name type="synonym">Mytilus polymorpha</name>
    <dbReference type="NCBI Taxonomy" id="45954"/>
    <lineage>
        <taxon>Eukaryota</taxon>
        <taxon>Metazoa</taxon>
        <taxon>Spiralia</taxon>
        <taxon>Lophotrochozoa</taxon>
        <taxon>Mollusca</taxon>
        <taxon>Bivalvia</taxon>
        <taxon>Autobranchia</taxon>
        <taxon>Heteroconchia</taxon>
        <taxon>Euheterodonta</taxon>
        <taxon>Imparidentia</taxon>
        <taxon>Neoheterodontei</taxon>
        <taxon>Myida</taxon>
        <taxon>Dreissenoidea</taxon>
        <taxon>Dreissenidae</taxon>
        <taxon>Dreissena</taxon>
    </lineage>
</organism>
<evidence type="ECO:0000313" key="3">
    <source>
        <dbReference type="Proteomes" id="UP000828390"/>
    </source>
</evidence>
<dbReference type="AlphaFoldDB" id="A0A9D4D4T4"/>
<dbReference type="InterPro" id="IPR036770">
    <property type="entry name" value="Ankyrin_rpt-contain_sf"/>
</dbReference>
<evidence type="ECO:0008006" key="4">
    <source>
        <dbReference type="Google" id="ProtNLM"/>
    </source>
</evidence>
<keyword evidence="3" id="KW-1185">Reference proteome</keyword>
<dbReference type="InterPro" id="IPR002110">
    <property type="entry name" value="Ankyrin_rpt"/>
</dbReference>
<dbReference type="GO" id="GO:0005634">
    <property type="term" value="C:nucleus"/>
    <property type="evidence" value="ECO:0007669"/>
    <property type="project" value="TreeGrafter"/>
</dbReference>
<feature type="repeat" description="ANK" evidence="1">
    <location>
        <begin position="39"/>
        <end position="65"/>
    </location>
</feature>
<dbReference type="PANTHER" id="PTHR46677:SF1">
    <property type="entry name" value="SMC5-SMC6 COMPLEX LOCALIZATION FACTOR PROTEIN 1"/>
    <property type="match status" value="1"/>
</dbReference>
<dbReference type="EMBL" id="JAIWYP010000011">
    <property type="protein sequence ID" value="KAH3738752.1"/>
    <property type="molecule type" value="Genomic_DNA"/>
</dbReference>
<dbReference type="SMART" id="SM00248">
    <property type="entry name" value="ANK"/>
    <property type="match status" value="1"/>
</dbReference>
<reference evidence="2" key="1">
    <citation type="journal article" date="2019" name="bioRxiv">
        <title>The Genome of the Zebra Mussel, Dreissena polymorpha: A Resource for Invasive Species Research.</title>
        <authorList>
            <person name="McCartney M.A."/>
            <person name="Auch B."/>
            <person name="Kono T."/>
            <person name="Mallez S."/>
            <person name="Zhang Y."/>
            <person name="Obille A."/>
            <person name="Becker A."/>
            <person name="Abrahante J.E."/>
            <person name="Garbe J."/>
            <person name="Badalamenti J.P."/>
            <person name="Herman A."/>
            <person name="Mangelson H."/>
            <person name="Liachko I."/>
            <person name="Sullivan S."/>
            <person name="Sone E.D."/>
            <person name="Koren S."/>
            <person name="Silverstein K.A.T."/>
            <person name="Beckman K.B."/>
            <person name="Gohl D.M."/>
        </authorList>
    </citation>
    <scope>NUCLEOTIDE SEQUENCE</scope>
    <source>
        <strain evidence="2">Duluth1</strain>
        <tissue evidence="2">Whole animal</tissue>
    </source>
</reference>
<evidence type="ECO:0000256" key="1">
    <source>
        <dbReference type="PROSITE-ProRule" id="PRU00023"/>
    </source>
</evidence>
<dbReference type="PANTHER" id="PTHR46677">
    <property type="entry name" value="SMC5-SMC6 COMPLEX LOCALIZATION FACTOR PROTEIN 1"/>
    <property type="match status" value="1"/>
</dbReference>
<protein>
    <recommendedName>
        <fullName evidence="4">ANK_REP_REGION domain-containing protein</fullName>
    </recommendedName>
</protein>
<dbReference type="GO" id="GO:1990166">
    <property type="term" value="P:protein localization to site of double-strand break"/>
    <property type="evidence" value="ECO:0007669"/>
    <property type="project" value="TreeGrafter"/>
</dbReference>
<keyword evidence="1" id="KW-0040">ANK repeat</keyword>
<proteinExistence type="predicted"/>
<dbReference type="GO" id="GO:0035861">
    <property type="term" value="C:site of double-strand break"/>
    <property type="evidence" value="ECO:0007669"/>
    <property type="project" value="TreeGrafter"/>
</dbReference>
<gene>
    <name evidence="2" type="ORF">DPMN_045395</name>
</gene>
<dbReference type="GO" id="GO:0006974">
    <property type="term" value="P:DNA damage response"/>
    <property type="evidence" value="ECO:0007669"/>
    <property type="project" value="TreeGrafter"/>
</dbReference>